<dbReference type="AlphaFoldDB" id="A0A645HFR8"/>
<dbReference type="InterPro" id="IPR050922">
    <property type="entry name" value="LytR/CpsA/Psr_CW_biosynth"/>
</dbReference>
<protein>
    <recommendedName>
        <fullName evidence="1">Cell envelope-related transcriptional attenuator domain-containing protein</fullName>
    </recommendedName>
</protein>
<evidence type="ECO:0000313" key="2">
    <source>
        <dbReference type="EMBL" id="MPN37580.1"/>
    </source>
</evidence>
<dbReference type="PANTHER" id="PTHR33392">
    <property type="entry name" value="POLYISOPRENYL-TEICHOIC ACID--PEPTIDOGLYCAN TEICHOIC ACID TRANSFERASE TAGU"/>
    <property type="match status" value="1"/>
</dbReference>
<dbReference type="InterPro" id="IPR004474">
    <property type="entry name" value="LytR_CpsA_psr"/>
</dbReference>
<feature type="domain" description="Cell envelope-related transcriptional attenuator" evidence="1">
    <location>
        <begin position="1"/>
        <end position="103"/>
    </location>
</feature>
<proteinExistence type="predicted"/>
<name>A0A645HFR8_9ZZZZ</name>
<reference evidence="2" key="1">
    <citation type="submission" date="2019-08" db="EMBL/GenBank/DDBJ databases">
        <authorList>
            <person name="Kucharzyk K."/>
            <person name="Murdoch R.W."/>
            <person name="Higgins S."/>
            <person name="Loffler F."/>
        </authorList>
    </citation>
    <scope>NUCLEOTIDE SEQUENCE</scope>
</reference>
<sequence>MIINTNNLINFVKLIGGVDLNLDIGFIDKKYPNPDYIASPSASIPIYKTIEFKAGQIHLDESNITEFVRSRHGGETAAQGGTDIGRIHRQQLLLEAIISKIKSNSFIPDKNQLAGLYKLWDQEIVKDINDTQVFQILSTFNSGLSNLSLNKIEIKIDDSQKDSLIYHPTKFINSQWVYLPSDKEYKALQDFINSSI</sequence>
<organism evidence="2">
    <name type="scientific">bioreactor metagenome</name>
    <dbReference type="NCBI Taxonomy" id="1076179"/>
    <lineage>
        <taxon>unclassified sequences</taxon>
        <taxon>metagenomes</taxon>
        <taxon>ecological metagenomes</taxon>
    </lineage>
</organism>
<comment type="caution">
    <text evidence="2">The sequence shown here is derived from an EMBL/GenBank/DDBJ whole genome shotgun (WGS) entry which is preliminary data.</text>
</comment>
<dbReference type="PANTHER" id="PTHR33392:SF6">
    <property type="entry name" value="POLYISOPRENYL-TEICHOIC ACID--PEPTIDOGLYCAN TEICHOIC ACID TRANSFERASE TAGU"/>
    <property type="match status" value="1"/>
</dbReference>
<accession>A0A645HFR8</accession>
<evidence type="ECO:0000259" key="1">
    <source>
        <dbReference type="Pfam" id="PF03816"/>
    </source>
</evidence>
<dbReference type="Gene3D" id="3.40.630.190">
    <property type="entry name" value="LCP protein"/>
    <property type="match status" value="1"/>
</dbReference>
<dbReference type="Pfam" id="PF03816">
    <property type="entry name" value="LytR_cpsA_psr"/>
    <property type="match status" value="1"/>
</dbReference>
<gene>
    <name evidence="2" type="ORF">SDC9_185100</name>
</gene>
<dbReference type="EMBL" id="VSSQ01092314">
    <property type="protein sequence ID" value="MPN37580.1"/>
    <property type="molecule type" value="Genomic_DNA"/>
</dbReference>